<feature type="domain" description="SOCS box" evidence="5">
    <location>
        <begin position="466"/>
        <end position="512"/>
    </location>
</feature>
<organism evidence="6 7">
    <name type="scientific">Labeo rohita</name>
    <name type="common">Indian major carp</name>
    <name type="synonym">Cyprinus rohita</name>
    <dbReference type="NCBI Taxonomy" id="84645"/>
    <lineage>
        <taxon>Eukaryota</taxon>
        <taxon>Metazoa</taxon>
        <taxon>Chordata</taxon>
        <taxon>Craniata</taxon>
        <taxon>Vertebrata</taxon>
        <taxon>Euteleostomi</taxon>
        <taxon>Actinopterygii</taxon>
        <taxon>Neopterygii</taxon>
        <taxon>Teleostei</taxon>
        <taxon>Ostariophysi</taxon>
        <taxon>Cypriniformes</taxon>
        <taxon>Cyprinidae</taxon>
        <taxon>Labeoninae</taxon>
        <taxon>Labeonini</taxon>
        <taxon>Labeo</taxon>
    </lineage>
</organism>
<dbReference type="SMART" id="SM00253">
    <property type="entry name" value="SOCS"/>
    <property type="match status" value="1"/>
</dbReference>
<evidence type="ECO:0000313" key="7">
    <source>
        <dbReference type="Proteomes" id="UP000290572"/>
    </source>
</evidence>
<dbReference type="PROSITE" id="PS50088">
    <property type="entry name" value="ANK_REPEAT"/>
    <property type="match status" value="5"/>
</dbReference>
<comment type="caution">
    <text evidence="6">The sequence shown here is derived from an EMBL/GenBank/DDBJ whole genome shotgun (WGS) entry which is preliminary data.</text>
</comment>
<gene>
    <name evidence="6" type="ORF">ROHU_031260</name>
</gene>
<dbReference type="PROSITE" id="PS50297">
    <property type="entry name" value="ANK_REP_REGION"/>
    <property type="match status" value="5"/>
</dbReference>
<dbReference type="SUPFAM" id="SSF158235">
    <property type="entry name" value="SOCS box-like"/>
    <property type="match status" value="1"/>
</dbReference>
<dbReference type="GO" id="GO:0005634">
    <property type="term" value="C:nucleus"/>
    <property type="evidence" value="ECO:0007669"/>
    <property type="project" value="TreeGrafter"/>
</dbReference>
<dbReference type="AlphaFoldDB" id="A0A498LPN0"/>
<feature type="repeat" description="ANK" evidence="4">
    <location>
        <begin position="178"/>
        <end position="210"/>
    </location>
</feature>
<dbReference type="Gene3D" id="1.25.40.20">
    <property type="entry name" value="Ankyrin repeat-containing domain"/>
    <property type="match status" value="2"/>
</dbReference>
<dbReference type="PANTHER" id="PTHR24193">
    <property type="entry name" value="ANKYRIN REPEAT PROTEIN"/>
    <property type="match status" value="1"/>
</dbReference>
<dbReference type="InterPro" id="IPR037329">
    <property type="entry name" value="ASB3_SOCS"/>
</dbReference>
<protein>
    <submittedName>
        <fullName evidence="6">Ankyrin repeat and SOCS box 3-like isoform X1</fullName>
    </submittedName>
</protein>
<dbReference type="InterPro" id="IPR002110">
    <property type="entry name" value="Ankyrin_rpt"/>
</dbReference>
<dbReference type="EMBL" id="QBIY01013255">
    <property type="protein sequence ID" value="RXN09593.1"/>
    <property type="molecule type" value="Genomic_DNA"/>
</dbReference>
<dbReference type="Proteomes" id="UP000290572">
    <property type="component" value="Unassembled WGS sequence"/>
</dbReference>
<dbReference type="SUPFAM" id="SSF48403">
    <property type="entry name" value="Ankyrin repeat"/>
    <property type="match status" value="1"/>
</dbReference>
<name>A0A498LPN0_LABRO</name>
<feature type="repeat" description="ANK" evidence="4">
    <location>
        <begin position="211"/>
        <end position="243"/>
    </location>
</feature>
<dbReference type="InterPro" id="IPR036770">
    <property type="entry name" value="Ankyrin_rpt-contain_sf"/>
</dbReference>
<feature type="repeat" description="ANK" evidence="4">
    <location>
        <begin position="79"/>
        <end position="111"/>
    </location>
</feature>
<evidence type="ECO:0000313" key="6">
    <source>
        <dbReference type="EMBL" id="RXN09593.1"/>
    </source>
</evidence>
<dbReference type="Pfam" id="PF07525">
    <property type="entry name" value="SOCS_box"/>
    <property type="match status" value="1"/>
</dbReference>
<dbReference type="InterPro" id="IPR036036">
    <property type="entry name" value="SOCS_box-like_dom_sf"/>
</dbReference>
<dbReference type="GO" id="GO:0035556">
    <property type="term" value="P:intracellular signal transduction"/>
    <property type="evidence" value="ECO:0007669"/>
    <property type="project" value="InterPro"/>
</dbReference>
<dbReference type="PANTHER" id="PTHR24193:SF121">
    <property type="entry name" value="ADA2A-CONTAINING COMPLEX COMPONENT 3, ISOFORM D"/>
    <property type="match status" value="1"/>
</dbReference>
<keyword evidence="2" id="KW-0677">Repeat</keyword>
<accession>A0A498LPN0</accession>
<dbReference type="SMART" id="SM00248">
    <property type="entry name" value="ANK"/>
    <property type="match status" value="9"/>
</dbReference>
<dbReference type="Pfam" id="PF12796">
    <property type="entry name" value="Ank_2"/>
    <property type="match status" value="2"/>
</dbReference>
<dbReference type="CDD" id="cd03722">
    <property type="entry name" value="SOCS_ASB3"/>
    <property type="match status" value="1"/>
</dbReference>
<comment type="pathway">
    <text evidence="1">Protein modification; protein ubiquitination.</text>
</comment>
<feature type="repeat" description="ANK" evidence="4">
    <location>
        <begin position="112"/>
        <end position="144"/>
    </location>
</feature>
<keyword evidence="7" id="KW-1185">Reference proteome</keyword>
<dbReference type="InterPro" id="IPR001496">
    <property type="entry name" value="SOCS_box"/>
</dbReference>
<dbReference type="GO" id="GO:0016567">
    <property type="term" value="P:protein ubiquitination"/>
    <property type="evidence" value="ECO:0007669"/>
    <property type="project" value="UniProtKB-UniPathway"/>
</dbReference>
<sequence>MDFTECYGDTCSAVALAAREGKGRRVQKLIQRGFAVDVKDNRGWNALHEAAAAGSAECVRLLLPAAVNCEDYVNTLTHNSETPLYFAARNGHLRAVKWLIKGGADINRTTNELSCPLFAAVDGGHKDVVELLVENGAEVNGTYSVSGWSCLHQAVYKGHTEIVRYLVSICTLEAVDDYGITPLFVSAQYGHHQCLEILANAGASVNCQANDLATPLLIAAQEGHVRCVELLLAHGADPNLYCNEDCWQLPIHAAAQFSRLSILEKLIPVTNRECDRGEGKVSPVYLAVLSGQADSLRALLKKGYSPDAQSCRQFGYSCPLDMALWCNSWNLNSECHQIREITLMLLAAGAHVSMGIYAFALQGHVPEHLPLILEHAGLPQGDRLEELARRALGEMQSASFWLPLLLKAGMDPKLLLQDKMLEEAENRVLNFFLEFINWKTLPSSMLQILSHRRADGTWTPRKHFESVPALTHLCRLAVRASVGSDALSKTSFIKQLPVPTLLQDYLQFNDVSGVGMKGRRPSGGPRIALNGSHFRSALEDFSSITLVVVCSTLEVFGSVALVVVCSSVGIYGSFYSPVGFVLV</sequence>
<dbReference type="Gene3D" id="1.10.750.20">
    <property type="entry name" value="SOCS box"/>
    <property type="match status" value="1"/>
</dbReference>
<keyword evidence="3 4" id="KW-0040">ANK repeat</keyword>
<reference evidence="6 7" key="1">
    <citation type="submission" date="2018-03" db="EMBL/GenBank/DDBJ databases">
        <title>Draft genome sequence of Rohu Carp (Labeo rohita).</title>
        <authorList>
            <person name="Das P."/>
            <person name="Kushwaha B."/>
            <person name="Joshi C.G."/>
            <person name="Kumar D."/>
            <person name="Nagpure N.S."/>
            <person name="Sahoo L."/>
            <person name="Das S.P."/>
            <person name="Bit A."/>
            <person name="Patnaik S."/>
            <person name="Meher P.K."/>
            <person name="Jayasankar P."/>
            <person name="Koringa P.G."/>
            <person name="Patel N.V."/>
            <person name="Hinsu A.T."/>
            <person name="Kumar R."/>
            <person name="Pandey M."/>
            <person name="Agarwal S."/>
            <person name="Srivastava S."/>
            <person name="Singh M."/>
            <person name="Iquebal M.A."/>
            <person name="Jaiswal S."/>
            <person name="Angadi U.B."/>
            <person name="Kumar N."/>
            <person name="Raza M."/>
            <person name="Shah T.M."/>
            <person name="Rai A."/>
            <person name="Jena J.K."/>
        </authorList>
    </citation>
    <scope>NUCLEOTIDE SEQUENCE [LARGE SCALE GENOMIC DNA]</scope>
    <source>
        <strain evidence="6">DASCIFA01</strain>
        <tissue evidence="6">Testis</tissue>
    </source>
</reference>
<evidence type="ECO:0000256" key="4">
    <source>
        <dbReference type="PROSITE-ProRule" id="PRU00023"/>
    </source>
</evidence>
<dbReference type="GO" id="GO:0045944">
    <property type="term" value="P:positive regulation of transcription by RNA polymerase II"/>
    <property type="evidence" value="ECO:0007669"/>
    <property type="project" value="TreeGrafter"/>
</dbReference>
<dbReference type="FunFam" id="1.10.750.20:FF:000001">
    <property type="entry name" value="Ankyrin repeat and SOCS box containing 1"/>
    <property type="match status" value="1"/>
</dbReference>
<dbReference type="SMART" id="SM00969">
    <property type="entry name" value="SOCS_box"/>
    <property type="match status" value="1"/>
</dbReference>
<dbReference type="PRINTS" id="PR01415">
    <property type="entry name" value="ANKYRIN"/>
</dbReference>
<evidence type="ECO:0000259" key="5">
    <source>
        <dbReference type="PROSITE" id="PS50225"/>
    </source>
</evidence>
<evidence type="ECO:0000256" key="2">
    <source>
        <dbReference type="ARBA" id="ARBA00022737"/>
    </source>
</evidence>
<evidence type="ECO:0000256" key="1">
    <source>
        <dbReference type="ARBA" id="ARBA00004906"/>
    </source>
</evidence>
<feature type="repeat" description="ANK" evidence="4">
    <location>
        <begin position="146"/>
        <end position="168"/>
    </location>
</feature>
<dbReference type="Pfam" id="PF00023">
    <property type="entry name" value="Ank"/>
    <property type="match status" value="1"/>
</dbReference>
<dbReference type="STRING" id="84645.A0A498LPN0"/>
<evidence type="ECO:0000256" key="3">
    <source>
        <dbReference type="ARBA" id="ARBA00023043"/>
    </source>
</evidence>
<dbReference type="InterPro" id="IPR050663">
    <property type="entry name" value="Ankyrin-SOCS_Box"/>
</dbReference>
<dbReference type="PROSITE" id="PS50225">
    <property type="entry name" value="SOCS"/>
    <property type="match status" value="1"/>
</dbReference>
<dbReference type="GO" id="GO:0000976">
    <property type="term" value="F:transcription cis-regulatory region binding"/>
    <property type="evidence" value="ECO:0007669"/>
    <property type="project" value="TreeGrafter"/>
</dbReference>
<dbReference type="UniPathway" id="UPA00143"/>
<proteinExistence type="predicted"/>